<evidence type="ECO:0000313" key="8">
    <source>
        <dbReference type="Proteomes" id="UP000574067"/>
    </source>
</evidence>
<dbReference type="Pfam" id="PF03466">
    <property type="entry name" value="LysR_substrate"/>
    <property type="match status" value="1"/>
</dbReference>
<dbReference type="Proteomes" id="UP000574067">
    <property type="component" value="Unassembled WGS sequence"/>
</dbReference>
<protein>
    <submittedName>
        <fullName evidence="7">LysR family transcriptional regulator</fullName>
    </submittedName>
</protein>
<keyword evidence="2" id="KW-0805">Transcription regulation</keyword>
<dbReference type="Gene3D" id="1.10.10.10">
    <property type="entry name" value="Winged helix-like DNA-binding domain superfamily/Winged helix DNA-binding domain"/>
    <property type="match status" value="1"/>
</dbReference>
<evidence type="ECO:0000256" key="3">
    <source>
        <dbReference type="ARBA" id="ARBA00023125"/>
    </source>
</evidence>
<evidence type="ECO:0000256" key="5">
    <source>
        <dbReference type="SAM" id="MobiDB-lite"/>
    </source>
</evidence>
<dbReference type="PANTHER" id="PTHR30419:SF8">
    <property type="entry name" value="NITROGEN ASSIMILATION TRANSCRIPTIONAL ACTIVATOR-RELATED"/>
    <property type="match status" value="1"/>
</dbReference>
<comment type="similarity">
    <text evidence="1">Belongs to the LysR transcriptional regulatory family.</text>
</comment>
<dbReference type="GO" id="GO:0003677">
    <property type="term" value="F:DNA binding"/>
    <property type="evidence" value="ECO:0007669"/>
    <property type="project" value="UniProtKB-KW"/>
</dbReference>
<organism evidence="7 8">
    <name type="scientific">Azohydromonas caseinilytica</name>
    <dbReference type="NCBI Taxonomy" id="2728836"/>
    <lineage>
        <taxon>Bacteria</taxon>
        <taxon>Pseudomonadati</taxon>
        <taxon>Pseudomonadota</taxon>
        <taxon>Betaproteobacteria</taxon>
        <taxon>Burkholderiales</taxon>
        <taxon>Sphaerotilaceae</taxon>
        <taxon>Azohydromonas</taxon>
    </lineage>
</organism>
<dbReference type="InterPro" id="IPR050950">
    <property type="entry name" value="HTH-type_LysR_regulators"/>
</dbReference>
<reference evidence="7 8" key="1">
    <citation type="submission" date="2020-04" db="EMBL/GenBank/DDBJ databases">
        <title>Azohydromonas sp. isolated from soil.</title>
        <authorList>
            <person name="Dahal R.H."/>
        </authorList>
    </citation>
    <scope>NUCLEOTIDE SEQUENCE [LARGE SCALE GENOMIC DNA]</scope>
    <source>
        <strain evidence="7 8">G-1-1-14</strain>
    </source>
</reference>
<dbReference type="PROSITE" id="PS50931">
    <property type="entry name" value="HTH_LYSR"/>
    <property type="match status" value="1"/>
</dbReference>
<dbReference type="Pfam" id="PF00126">
    <property type="entry name" value="HTH_1"/>
    <property type="match status" value="1"/>
</dbReference>
<evidence type="ECO:0000256" key="2">
    <source>
        <dbReference type="ARBA" id="ARBA00023015"/>
    </source>
</evidence>
<evidence type="ECO:0000256" key="4">
    <source>
        <dbReference type="ARBA" id="ARBA00023163"/>
    </source>
</evidence>
<dbReference type="Gene3D" id="3.40.190.290">
    <property type="match status" value="1"/>
</dbReference>
<dbReference type="InterPro" id="IPR036388">
    <property type="entry name" value="WH-like_DNA-bd_sf"/>
</dbReference>
<dbReference type="InterPro" id="IPR036390">
    <property type="entry name" value="WH_DNA-bd_sf"/>
</dbReference>
<dbReference type="RefSeq" id="WP_169163149.1">
    <property type="nucleotide sequence ID" value="NZ_JABBFW010000029.1"/>
</dbReference>
<dbReference type="AlphaFoldDB" id="A0A848FKD0"/>
<keyword evidence="4" id="KW-0804">Transcription</keyword>
<keyword evidence="8" id="KW-1185">Reference proteome</keyword>
<evidence type="ECO:0000259" key="6">
    <source>
        <dbReference type="PROSITE" id="PS50931"/>
    </source>
</evidence>
<evidence type="ECO:0000256" key="1">
    <source>
        <dbReference type="ARBA" id="ARBA00009437"/>
    </source>
</evidence>
<accession>A0A848FKD0</accession>
<dbReference type="EMBL" id="JABBFW010000029">
    <property type="protein sequence ID" value="NML18251.1"/>
    <property type="molecule type" value="Genomic_DNA"/>
</dbReference>
<dbReference type="SUPFAM" id="SSF46785">
    <property type="entry name" value="Winged helix' DNA-binding domain"/>
    <property type="match status" value="1"/>
</dbReference>
<gene>
    <name evidence="7" type="ORF">HHL10_25105</name>
</gene>
<name>A0A848FKD0_9BURK</name>
<dbReference type="GO" id="GO:0005829">
    <property type="term" value="C:cytosol"/>
    <property type="evidence" value="ECO:0007669"/>
    <property type="project" value="TreeGrafter"/>
</dbReference>
<dbReference type="SUPFAM" id="SSF53850">
    <property type="entry name" value="Periplasmic binding protein-like II"/>
    <property type="match status" value="1"/>
</dbReference>
<comment type="caution">
    <text evidence="7">The sequence shown here is derived from an EMBL/GenBank/DDBJ whole genome shotgun (WGS) entry which is preliminary data.</text>
</comment>
<evidence type="ECO:0000313" key="7">
    <source>
        <dbReference type="EMBL" id="NML18251.1"/>
    </source>
</evidence>
<feature type="region of interest" description="Disordered" evidence="5">
    <location>
        <begin position="313"/>
        <end position="332"/>
    </location>
</feature>
<feature type="domain" description="HTH lysR-type" evidence="6">
    <location>
        <begin position="1"/>
        <end position="58"/>
    </location>
</feature>
<dbReference type="PANTHER" id="PTHR30419">
    <property type="entry name" value="HTH-TYPE TRANSCRIPTIONAL REGULATOR YBHD"/>
    <property type="match status" value="1"/>
</dbReference>
<dbReference type="InterPro" id="IPR005119">
    <property type="entry name" value="LysR_subst-bd"/>
</dbReference>
<dbReference type="InterPro" id="IPR000847">
    <property type="entry name" value="LysR_HTH_N"/>
</dbReference>
<keyword evidence="3" id="KW-0238">DNA-binding</keyword>
<dbReference type="GO" id="GO:0003700">
    <property type="term" value="F:DNA-binding transcription factor activity"/>
    <property type="evidence" value="ECO:0007669"/>
    <property type="project" value="InterPro"/>
</dbReference>
<proteinExistence type="inferred from homology"/>
<sequence>MNIASVRLFLEVAEAGSISKVAARRQTVQSHISRQISDFEAQCGSQLFRRTGRGVALTEVGEYTATRLRRWLQDTEQLMDELRADAGKVVGEVRLGIVPTAAHPLMTRLFERLQLEHPGIRLNITEAQGTELDALLDTGTVDLAILFRFQRPSGREEKLLCEAHTFVVSAPGDALTSAPTVDFAKLAGLRLVLPRRPSHWRHALDETARGLGFKLQTVVEADSLTVQKELVIHTPGLYSVLGPYSVKAELERGQLQASRLVKPDLVRHVTLGFPRQGKLFPASRVVAETVQQLVESWGNQLMEPSTDIAVDQRLSTPAGTTRRRRDARTGTA</sequence>